<protein>
    <recommendedName>
        <fullName evidence="3">HNH endonuclease</fullName>
    </recommendedName>
</protein>
<sequence>MEKLTNLGIYEELFKAEKMPTKCLLCKTGELDELGHIIPKFVMRWLKRASKLNSFYFNNDREKMVADTPAFKMMCKTCEDKFSTFEKYFTDEIFKKYYRGKTPSPIDDEVYNFAISIAWRLIASTERLKDTQPKENTFEAIYSLSESMMRDYLNNETEKCHHSVYALPIDKLTKNISKNLIDDNALKYTIRQGLKAHLIADERRGIALSFIHLPIIHFKIGCYYFFILQDNYFAGADFEISSTKASKSKELYVLDYTPDLLGFMEWLMDGHFFEVNTKDIPLKSYTHRDAPTLWNLVFGSNKAQSDPV</sequence>
<gene>
    <name evidence="1" type="ORF">H3221_24770</name>
</gene>
<proteinExistence type="predicted"/>
<dbReference type="RefSeq" id="WP_196477123.1">
    <property type="nucleotide sequence ID" value="NZ_JACFYX020000008.1"/>
</dbReference>
<dbReference type="AlphaFoldDB" id="A0A931GK08"/>
<dbReference type="Proteomes" id="UP000596932">
    <property type="component" value="Unassembled WGS sequence"/>
</dbReference>
<organism evidence="1 2">
    <name type="scientific">Pseudomonas chaetocerotis</name>
    <dbReference type="NCBI Taxonomy" id="2758695"/>
    <lineage>
        <taxon>Bacteria</taxon>
        <taxon>Pseudomonadati</taxon>
        <taxon>Pseudomonadota</taxon>
        <taxon>Gammaproteobacteria</taxon>
        <taxon>Pseudomonadales</taxon>
        <taxon>Pseudomonadaceae</taxon>
        <taxon>Pseudomonas</taxon>
    </lineage>
</organism>
<reference evidence="1" key="1">
    <citation type="submission" date="2020-07" db="EMBL/GenBank/DDBJ databases">
        <title>Pseudomonas chaetoceroseae sp. nov., a new member of the Pseudomonas oleovorans group isolated from a culture of Chaetoceros calcitrans.</title>
        <authorList>
            <person name="Girard L."/>
            <person name="Lood C."/>
            <person name="De Mot R."/>
            <person name="Baudart J."/>
        </authorList>
    </citation>
    <scope>NUCLEOTIDE SEQUENCE</scope>
    <source>
        <strain evidence="1">536</strain>
    </source>
</reference>
<evidence type="ECO:0000313" key="1">
    <source>
        <dbReference type="EMBL" id="MBG0838331.1"/>
    </source>
</evidence>
<name>A0A931GK08_9PSED</name>
<keyword evidence="2" id="KW-1185">Reference proteome</keyword>
<accession>A0A931GK08</accession>
<evidence type="ECO:0000313" key="2">
    <source>
        <dbReference type="Proteomes" id="UP000596932"/>
    </source>
</evidence>
<comment type="caution">
    <text evidence="1">The sequence shown here is derived from an EMBL/GenBank/DDBJ whole genome shotgun (WGS) entry which is preliminary data.</text>
</comment>
<dbReference type="EMBL" id="JACFYX010000041">
    <property type="protein sequence ID" value="MBG0838331.1"/>
    <property type="molecule type" value="Genomic_DNA"/>
</dbReference>
<evidence type="ECO:0008006" key="3">
    <source>
        <dbReference type="Google" id="ProtNLM"/>
    </source>
</evidence>